<dbReference type="Proteomes" id="UP001501057">
    <property type="component" value="Unassembled WGS sequence"/>
</dbReference>
<organism evidence="4 5">
    <name type="scientific">Aeromicrobium alkaliterrae</name>
    <dbReference type="NCBI Taxonomy" id="302168"/>
    <lineage>
        <taxon>Bacteria</taxon>
        <taxon>Bacillati</taxon>
        <taxon>Actinomycetota</taxon>
        <taxon>Actinomycetes</taxon>
        <taxon>Propionibacteriales</taxon>
        <taxon>Nocardioidaceae</taxon>
        <taxon>Aeromicrobium</taxon>
    </lineage>
</organism>
<dbReference type="InterPro" id="IPR009057">
    <property type="entry name" value="Homeodomain-like_sf"/>
</dbReference>
<dbReference type="EMBL" id="BAAAME010000004">
    <property type="protein sequence ID" value="GAA1742289.1"/>
    <property type="molecule type" value="Genomic_DNA"/>
</dbReference>
<evidence type="ECO:0000259" key="3">
    <source>
        <dbReference type="PROSITE" id="PS50977"/>
    </source>
</evidence>
<keyword evidence="1 2" id="KW-0238">DNA-binding</keyword>
<dbReference type="InterPro" id="IPR050109">
    <property type="entry name" value="HTH-type_TetR-like_transc_reg"/>
</dbReference>
<evidence type="ECO:0000256" key="2">
    <source>
        <dbReference type="PROSITE-ProRule" id="PRU00335"/>
    </source>
</evidence>
<dbReference type="InterPro" id="IPR001647">
    <property type="entry name" value="HTH_TetR"/>
</dbReference>
<reference evidence="4 5" key="1">
    <citation type="journal article" date="2019" name="Int. J. Syst. Evol. Microbiol.">
        <title>The Global Catalogue of Microorganisms (GCM) 10K type strain sequencing project: providing services to taxonomists for standard genome sequencing and annotation.</title>
        <authorList>
            <consortium name="The Broad Institute Genomics Platform"/>
            <consortium name="The Broad Institute Genome Sequencing Center for Infectious Disease"/>
            <person name="Wu L."/>
            <person name="Ma J."/>
        </authorList>
    </citation>
    <scope>NUCLEOTIDE SEQUENCE [LARGE SCALE GENOMIC DNA]</scope>
    <source>
        <strain evidence="4 5">JCM 13518</strain>
    </source>
</reference>
<feature type="DNA-binding region" description="H-T-H motif" evidence="2">
    <location>
        <begin position="31"/>
        <end position="50"/>
    </location>
</feature>
<evidence type="ECO:0000313" key="5">
    <source>
        <dbReference type="Proteomes" id="UP001501057"/>
    </source>
</evidence>
<comment type="caution">
    <text evidence="4">The sequence shown here is derived from an EMBL/GenBank/DDBJ whole genome shotgun (WGS) entry which is preliminary data.</text>
</comment>
<name>A0ABN2JXA4_9ACTN</name>
<evidence type="ECO:0000256" key="1">
    <source>
        <dbReference type="ARBA" id="ARBA00023125"/>
    </source>
</evidence>
<dbReference type="Pfam" id="PF00440">
    <property type="entry name" value="TetR_N"/>
    <property type="match status" value="1"/>
</dbReference>
<dbReference type="SUPFAM" id="SSF46689">
    <property type="entry name" value="Homeodomain-like"/>
    <property type="match status" value="1"/>
</dbReference>
<evidence type="ECO:0000313" key="4">
    <source>
        <dbReference type="EMBL" id="GAA1742289.1"/>
    </source>
</evidence>
<dbReference type="PANTHER" id="PTHR30055">
    <property type="entry name" value="HTH-TYPE TRANSCRIPTIONAL REGULATOR RUTR"/>
    <property type="match status" value="1"/>
</dbReference>
<sequence length="177" mass="19762">MSPRMSADDRREAILQAAIHEYGRSGMHATSTEVIAERAGISQPYLFRLFGTKADLITAAIEYHTDGIRTLFREAVEQRPQDTSPLVAMGTAYLTLLEQDPNDLRCQLHTWAAASDPDIKEVAQRTYRAIWADVAELSGASPDEVRRFMSYGMLLTILGALDLPDLYGNPLETLEEF</sequence>
<feature type="domain" description="HTH tetR-type" evidence="3">
    <location>
        <begin position="8"/>
        <end position="68"/>
    </location>
</feature>
<dbReference type="PRINTS" id="PR00455">
    <property type="entry name" value="HTHTETR"/>
</dbReference>
<protein>
    <submittedName>
        <fullName evidence="4">TetR family transcriptional regulator</fullName>
    </submittedName>
</protein>
<proteinExistence type="predicted"/>
<dbReference type="Gene3D" id="1.10.357.10">
    <property type="entry name" value="Tetracycline Repressor, domain 2"/>
    <property type="match status" value="1"/>
</dbReference>
<gene>
    <name evidence="4" type="ORF">GCM10009710_23000</name>
</gene>
<keyword evidence="5" id="KW-1185">Reference proteome</keyword>
<dbReference type="PANTHER" id="PTHR30055:SF146">
    <property type="entry name" value="HTH-TYPE TRANSCRIPTIONAL DUAL REGULATOR CECR"/>
    <property type="match status" value="1"/>
</dbReference>
<dbReference type="PROSITE" id="PS50977">
    <property type="entry name" value="HTH_TETR_2"/>
    <property type="match status" value="1"/>
</dbReference>
<accession>A0ABN2JXA4</accession>